<dbReference type="Gene3D" id="3.10.129.10">
    <property type="entry name" value="Hotdog Thioesterase"/>
    <property type="match status" value="1"/>
</dbReference>
<evidence type="ECO:0000313" key="3">
    <source>
        <dbReference type="Proteomes" id="UP000289482"/>
    </source>
</evidence>
<dbReference type="SUPFAM" id="SSF54637">
    <property type="entry name" value="Thioesterase/thiol ester dehydrase-isomerase"/>
    <property type="match status" value="1"/>
</dbReference>
<protein>
    <submittedName>
        <fullName evidence="2">MaoC family dehydratase</fullName>
    </submittedName>
</protein>
<evidence type="ECO:0000313" key="2">
    <source>
        <dbReference type="EMBL" id="RXS69651.1"/>
    </source>
</evidence>
<sequence length="154" mass="16481">MAADRPAAGHIHPPTEIYEVSRAKIREFAEAVGADSPAHSDPAAARDLGHADVIAPATFPFLVVHRASSRVLSGPEWGLADASLVHTAQRIVPTRPVRAGDRLAVTLHVESVRRLAGRDVVRMRGEVHTDGGEHVVDTFMTFTAGGPDEKETGR</sequence>
<keyword evidence="3" id="KW-1185">Reference proteome</keyword>
<dbReference type="InterPro" id="IPR016709">
    <property type="entry name" value="HadA-like"/>
</dbReference>
<organism evidence="2 3">
    <name type="scientific">Streptomyces sioyaensis</name>
    <dbReference type="NCBI Taxonomy" id="67364"/>
    <lineage>
        <taxon>Bacteria</taxon>
        <taxon>Bacillati</taxon>
        <taxon>Actinomycetota</taxon>
        <taxon>Actinomycetes</taxon>
        <taxon>Kitasatosporales</taxon>
        <taxon>Streptomycetaceae</taxon>
        <taxon>Streptomyces</taxon>
    </lineage>
</organism>
<dbReference type="PIRSF" id="PIRSF018072">
    <property type="entry name" value="UCP018072"/>
    <property type="match status" value="1"/>
</dbReference>
<dbReference type="InterPro" id="IPR029069">
    <property type="entry name" value="HotDog_dom_sf"/>
</dbReference>
<accession>A0A4Q1R8I0</accession>
<dbReference type="EMBL" id="SDIF01000009">
    <property type="protein sequence ID" value="RXS69651.1"/>
    <property type="molecule type" value="Genomic_DNA"/>
</dbReference>
<name>A0A4Q1R8I0_9ACTN</name>
<reference evidence="2 3" key="1">
    <citation type="submission" date="2019-01" db="EMBL/GenBank/DDBJ databases">
        <title>Draft genome sequences of the type strain Streptomyces sioyaensis DSM 40032 and its novel strain, TM32, a thermotolerant antibiotics-producing actinobacterium.</title>
        <authorList>
            <person name="Nakaew N."/>
            <person name="Lumyong S."/>
            <person name="Sloan W.T."/>
            <person name="Sungthong R."/>
        </authorList>
    </citation>
    <scope>NUCLEOTIDE SEQUENCE [LARGE SCALE GENOMIC DNA]</scope>
    <source>
        <strain evidence="2 3">DSM 40032</strain>
    </source>
</reference>
<dbReference type="GeneID" id="95777435"/>
<dbReference type="RefSeq" id="WP_129245551.1">
    <property type="nucleotide sequence ID" value="NZ_JABZEL010000008.1"/>
</dbReference>
<proteinExistence type="predicted"/>
<comment type="caution">
    <text evidence="2">The sequence shown here is derived from an EMBL/GenBank/DDBJ whole genome shotgun (WGS) entry which is preliminary data.</text>
</comment>
<dbReference type="Proteomes" id="UP000289482">
    <property type="component" value="Unassembled WGS sequence"/>
</dbReference>
<dbReference type="Pfam" id="PF13452">
    <property type="entry name" value="FAS1_DH_region"/>
    <property type="match status" value="1"/>
</dbReference>
<gene>
    <name evidence="2" type="ORF">EST54_05375</name>
</gene>
<dbReference type="InterPro" id="IPR039569">
    <property type="entry name" value="FAS1-like_DH_region"/>
</dbReference>
<feature type="domain" description="FAS1-like dehydratase" evidence="1">
    <location>
        <begin position="16"/>
        <end position="137"/>
    </location>
</feature>
<evidence type="ECO:0000259" key="1">
    <source>
        <dbReference type="Pfam" id="PF13452"/>
    </source>
</evidence>
<dbReference type="AlphaFoldDB" id="A0A4Q1R8I0"/>
<dbReference type="CDD" id="cd03441">
    <property type="entry name" value="R_hydratase_like"/>
    <property type="match status" value="1"/>
</dbReference>